<dbReference type="Proteomes" id="UP000291424">
    <property type="component" value="Unassembled WGS sequence"/>
</dbReference>
<dbReference type="AlphaFoldDB" id="A0A4R0G5E6"/>
<evidence type="ECO:0000313" key="2">
    <source>
        <dbReference type="Proteomes" id="UP000291424"/>
    </source>
</evidence>
<gene>
    <name evidence="1" type="ORF">E0L20_16320</name>
</gene>
<dbReference type="EMBL" id="SJOO01000007">
    <property type="protein sequence ID" value="TCB91142.1"/>
    <property type="molecule type" value="Genomic_DNA"/>
</dbReference>
<organism evidence="1 2">
    <name type="scientific">Enterobacter wuhouensis</name>
    <dbReference type="NCBI Taxonomy" id="2529381"/>
    <lineage>
        <taxon>Bacteria</taxon>
        <taxon>Pseudomonadati</taxon>
        <taxon>Pseudomonadota</taxon>
        <taxon>Gammaproteobacteria</taxon>
        <taxon>Enterobacterales</taxon>
        <taxon>Enterobacteriaceae</taxon>
        <taxon>Enterobacter</taxon>
    </lineage>
</organism>
<name>A0A4R0G5E6_9ENTR</name>
<proteinExistence type="predicted"/>
<accession>A0A4R0G5E6</accession>
<sequence>MVVSYIHFLSTFPPATTQKMSKLYSTHHSLTAIGITKIALPKSNLQKCDSAIKLSSRYEITAKKGI</sequence>
<evidence type="ECO:0000313" key="1">
    <source>
        <dbReference type="EMBL" id="TCB91142.1"/>
    </source>
</evidence>
<comment type="caution">
    <text evidence="1">The sequence shown here is derived from an EMBL/GenBank/DDBJ whole genome shotgun (WGS) entry which is preliminary data.</text>
</comment>
<reference evidence="1 2" key="1">
    <citation type="submission" date="2019-02" db="EMBL/GenBank/DDBJ databases">
        <title>The draft genome of Enterobacter spp. strains.</title>
        <authorList>
            <person name="Wang C."/>
            <person name="Feng Y."/>
            <person name="Zong Z."/>
        </authorList>
    </citation>
    <scope>NUCLEOTIDE SEQUENCE [LARGE SCALE GENOMIC DNA]</scope>
    <source>
        <strain evidence="1 2">WCHEW120002</strain>
    </source>
</reference>
<protein>
    <submittedName>
        <fullName evidence="1">Uncharacterized protein</fullName>
    </submittedName>
</protein>